<organism evidence="1 2">
    <name type="scientific">Characodon lateralis</name>
    <dbReference type="NCBI Taxonomy" id="208331"/>
    <lineage>
        <taxon>Eukaryota</taxon>
        <taxon>Metazoa</taxon>
        <taxon>Chordata</taxon>
        <taxon>Craniata</taxon>
        <taxon>Vertebrata</taxon>
        <taxon>Euteleostomi</taxon>
        <taxon>Actinopterygii</taxon>
        <taxon>Neopterygii</taxon>
        <taxon>Teleostei</taxon>
        <taxon>Neoteleostei</taxon>
        <taxon>Acanthomorphata</taxon>
        <taxon>Ovalentaria</taxon>
        <taxon>Atherinomorphae</taxon>
        <taxon>Cyprinodontiformes</taxon>
        <taxon>Goodeidae</taxon>
        <taxon>Characodon</taxon>
    </lineage>
</organism>
<proteinExistence type="predicted"/>
<evidence type="ECO:0000313" key="2">
    <source>
        <dbReference type="Proteomes" id="UP001352852"/>
    </source>
</evidence>
<reference evidence="1 2" key="1">
    <citation type="submission" date="2021-06" db="EMBL/GenBank/DDBJ databases">
        <authorList>
            <person name="Palmer J.M."/>
        </authorList>
    </citation>
    <scope>NUCLEOTIDE SEQUENCE [LARGE SCALE GENOMIC DNA]</scope>
    <source>
        <strain evidence="1 2">CL_MEX2019</strain>
        <tissue evidence="1">Muscle</tissue>
    </source>
</reference>
<keyword evidence="2" id="KW-1185">Reference proteome</keyword>
<sequence>MDHQLDVASLQCRRSVCSALQVEDCSTKNIHARTSMCCTPCGQAGFTLRGLALCQGPHQLPCMAVTVCKQTNVFEGLHCSATAMQQGNHLSLIGTATMWSP</sequence>
<dbReference type="EMBL" id="JAHUTJ010024634">
    <property type="protein sequence ID" value="MED6272882.1"/>
    <property type="molecule type" value="Genomic_DNA"/>
</dbReference>
<protein>
    <submittedName>
        <fullName evidence="1">Uncharacterized protein</fullName>
    </submittedName>
</protein>
<gene>
    <name evidence="1" type="ORF">CHARACLAT_001174</name>
</gene>
<evidence type="ECO:0000313" key="1">
    <source>
        <dbReference type="EMBL" id="MED6272882.1"/>
    </source>
</evidence>
<dbReference type="Proteomes" id="UP001352852">
    <property type="component" value="Unassembled WGS sequence"/>
</dbReference>
<comment type="caution">
    <text evidence="1">The sequence shown here is derived from an EMBL/GenBank/DDBJ whole genome shotgun (WGS) entry which is preliminary data.</text>
</comment>
<name>A0ABU7DCN4_9TELE</name>
<accession>A0ABU7DCN4</accession>